<dbReference type="InterPro" id="IPR036941">
    <property type="entry name" value="Rcpt_L-dom_sf"/>
</dbReference>
<dbReference type="EMBL" id="CP034158">
    <property type="protein sequence ID" value="AZI66179.1"/>
    <property type="molecule type" value="Genomic_DNA"/>
</dbReference>
<evidence type="ECO:0000256" key="2">
    <source>
        <dbReference type="ARBA" id="ARBA00022512"/>
    </source>
</evidence>
<proteinExistence type="predicted"/>
<evidence type="ECO:0000256" key="3">
    <source>
        <dbReference type="ARBA" id="ARBA00022525"/>
    </source>
</evidence>
<protein>
    <recommendedName>
        <fullName evidence="8">Leucine-rich repeat domain-containing protein</fullName>
    </recommendedName>
</protein>
<dbReference type="InterPro" id="IPR051648">
    <property type="entry name" value="CWI-Assembly_Regulator"/>
</dbReference>
<dbReference type="InterPro" id="IPR032675">
    <property type="entry name" value="LRR_dom_sf"/>
</dbReference>
<evidence type="ECO:0000256" key="1">
    <source>
        <dbReference type="ARBA" id="ARBA00004191"/>
    </source>
</evidence>
<dbReference type="Gene3D" id="3.80.20.20">
    <property type="entry name" value="Receptor L-domain"/>
    <property type="match status" value="1"/>
</dbReference>
<accession>A0ABM7C5D6</accession>
<evidence type="ECO:0000256" key="4">
    <source>
        <dbReference type="ARBA" id="ARBA00022729"/>
    </source>
</evidence>
<sequence>MVNDNQQTQEIELRTNIPTFVSQIQVDYEGEIIKTNNEEILLYGMLIGENENLTIDSNQGDQTKEYSNGDKILNGSFYDLEGNKKYFLRFYVKTNKKIYYGNIVNFESKKHNSPSEQIINLNSQQNVIDFGKNNYTYVFELNIRGDVEDLSPLSSIIKVGKSLNIEYTSKLKTLHGLENLQIIGTDVLPNGQLQIYNNSKLETLSGLDKLMFTGRLYVGFNPLVNNLQGLGKLEQAWHSTFLTVPSFDGLPLNFRTGEFESRGFQGTDLGNRTINCEAYDFALKDAPNITSLKGFIVGNYQNTTSFTIENCKKLKSLEGIVFPSKYDDISITNCENFESLKGLDNLTIVDVLSLNNLPKLENLKGLENVSQIERLYLSKVSITNFMGLNSVKTIDHLSVSFCNNLINFQGLPSLTKIGDDISYFEISSCQNLENFVGLEKVQHFTRFNIYSLPMLKNFDGIKQAKMPFISIRNCNFINSLQGLENVFGVSNLAIYENQNLQNFCAIKNIVGNLNSNSYYVKNNLNNPTQQEIINNCP</sequence>
<keyword evidence="7" id="KW-1185">Reference proteome</keyword>
<keyword evidence="3" id="KW-0964">Secreted</keyword>
<keyword evidence="4" id="KW-0732">Signal</keyword>
<gene>
    <name evidence="6" type="ORF">EIB71_00120</name>
</gene>
<evidence type="ECO:0008006" key="8">
    <source>
        <dbReference type="Google" id="ProtNLM"/>
    </source>
</evidence>
<dbReference type="PANTHER" id="PTHR31018">
    <property type="entry name" value="SPORULATION-SPECIFIC PROTEIN-RELATED"/>
    <property type="match status" value="1"/>
</dbReference>
<dbReference type="RefSeq" id="WP_124756842.1">
    <property type="nucleotide sequence ID" value="NZ_CP034158.1"/>
</dbReference>
<keyword evidence="5" id="KW-0325">Glycoprotein</keyword>
<evidence type="ECO:0000313" key="6">
    <source>
        <dbReference type="EMBL" id="AZI66179.1"/>
    </source>
</evidence>
<reference evidence="6 7" key="1">
    <citation type="submission" date="2018-11" db="EMBL/GenBank/DDBJ databases">
        <title>Proposal to divide the Flavobacteriaceae and reorganize its genera based on Amino Acid Identity values calculated from whole genome sequences.</title>
        <authorList>
            <person name="Nicholson A.C."/>
            <person name="Gulvik C.A."/>
            <person name="Whitney A.M."/>
            <person name="Humrighouse B.W."/>
            <person name="Bell M."/>
            <person name="Holmes B."/>
            <person name="Steigerwalt A.G."/>
            <person name="Villarma A."/>
            <person name="Sheth M."/>
            <person name="Batra D."/>
            <person name="Pryor J."/>
            <person name="Bernardet J.-F."/>
            <person name="Hugo C."/>
            <person name="Kampfer P."/>
            <person name="Newman J.D."/>
            <person name="McQuiston J.R."/>
        </authorList>
    </citation>
    <scope>NUCLEOTIDE SEQUENCE [LARGE SCALE GENOMIC DNA]</scope>
    <source>
        <strain evidence="6 7">H3001</strain>
    </source>
</reference>
<dbReference type="Proteomes" id="UP000274483">
    <property type="component" value="Chromosome"/>
</dbReference>
<dbReference type="SUPFAM" id="SSF52058">
    <property type="entry name" value="L domain-like"/>
    <property type="match status" value="1"/>
</dbReference>
<dbReference type="PANTHER" id="PTHR31018:SF3">
    <property type="entry name" value="RECEPTOR PROTEIN-TYROSINE KINASE"/>
    <property type="match status" value="1"/>
</dbReference>
<name>A0ABM7C5D6_9FLAO</name>
<organism evidence="6 7">
    <name type="scientific">Kaistella daneshvariae</name>
    <dbReference type="NCBI Taxonomy" id="2487074"/>
    <lineage>
        <taxon>Bacteria</taxon>
        <taxon>Pseudomonadati</taxon>
        <taxon>Bacteroidota</taxon>
        <taxon>Flavobacteriia</taxon>
        <taxon>Flavobacteriales</taxon>
        <taxon>Weeksellaceae</taxon>
        <taxon>Chryseobacterium group</taxon>
        <taxon>Kaistella</taxon>
    </lineage>
</organism>
<keyword evidence="2" id="KW-0134">Cell wall</keyword>
<comment type="subcellular location">
    <subcellularLocation>
        <location evidence="1">Secreted</location>
        <location evidence="1">Cell wall</location>
    </subcellularLocation>
</comment>
<dbReference type="Gene3D" id="3.80.10.10">
    <property type="entry name" value="Ribonuclease Inhibitor"/>
    <property type="match status" value="1"/>
</dbReference>
<evidence type="ECO:0000256" key="5">
    <source>
        <dbReference type="ARBA" id="ARBA00023180"/>
    </source>
</evidence>
<evidence type="ECO:0000313" key="7">
    <source>
        <dbReference type="Proteomes" id="UP000274483"/>
    </source>
</evidence>